<comment type="caution">
    <text evidence="2">The sequence shown here is derived from an EMBL/GenBank/DDBJ whole genome shotgun (WGS) entry which is preliminary data.</text>
</comment>
<keyword evidence="3" id="KW-1185">Reference proteome</keyword>
<protein>
    <submittedName>
        <fullName evidence="2">Uncharacterized protein</fullName>
    </submittedName>
</protein>
<sequence length="141" mass="16094">MRNGVARARSPTYMSDVWTGRAIGEANPLGRPAQINELREALAMPDKEIQQLNEKLEKLTEALRKRTREFQETGSFSDLRRKFANDIEKKNDALRAKISKAAQNKDSWGFVKAELWRDYEAMMNEMSTINASVDSDALKKS</sequence>
<gene>
    <name evidence="2" type="ORF">K2U94_04320</name>
</gene>
<dbReference type="Proteomes" id="UP001139104">
    <property type="component" value="Unassembled WGS sequence"/>
</dbReference>
<proteinExistence type="predicted"/>
<accession>A0ABS9Z2V8</accession>
<reference evidence="2" key="1">
    <citation type="journal article" date="2022" name="ISME J.">
        <title>Identification of active gaseous-alkane degraders at natural gas seeps.</title>
        <authorList>
            <person name="Farhan Ul Haque M."/>
            <person name="Hernandez M."/>
            <person name="Crombie A.T."/>
            <person name="Murrell J.C."/>
        </authorList>
    </citation>
    <scope>NUCLEOTIDE SEQUENCE</scope>
    <source>
        <strain evidence="2">PC2</strain>
    </source>
</reference>
<dbReference type="EMBL" id="JAIVFP010000001">
    <property type="protein sequence ID" value="MCI4681994.1"/>
    <property type="molecule type" value="Genomic_DNA"/>
</dbReference>
<evidence type="ECO:0000313" key="3">
    <source>
        <dbReference type="Proteomes" id="UP001139104"/>
    </source>
</evidence>
<evidence type="ECO:0000313" key="2">
    <source>
        <dbReference type="EMBL" id="MCI4681994.1"/>
    </source>
</evidence>
<dbReference type="RefSeq" id="WP_243066028.1">
    <property type="nucleotide sequence ID" value="NZ_JAIVFK010000029.1"/>
</dbReference>
<keyword evidence="1" id="KW-0175">Coiled coil</keyword>
<organism evidence="2 3">
    <name type="scientific">Candidatus Rhodoblastus alkanivorans</name>
    <dbReference type="NCBI Taxonomy" id="2954117"/>
    <lineage>
        <taxon>Bacteria</taxon>
        <taxon>Pseudomonadati</taxon>
        <taxon>Pseudomonadota</taxon>
        <taxon>Alphaproteobacteria</taxon>
        <taxon>Hyphomicrobiales</taxon>
        <taxon>Rhodoblastaceae</taxon>
        <taxon>Rhodoblastus</taxon>
    </lineage>
</organism>
<name>A0ABS9Z2V8_9HYPH</name>
<evidence type="ECO:0000256" key="1">
    <source>
        <dbReference type="SAM" id="Coils"/>
    </source>
</evidence>
<feature type="coiled-coil region" evidence="1">
    <location>
        <begin position="35"/>
        <end position="104"/>
    </location>
</feature>